<feature type="region of interest" description="Disordered" evidence="1">
    <location>
        <begin position="575"/>
        <end position="604"/>
    </location>
</feature>
<protein>
    <submittedName>
        <fullName evidence="2">Uncharacterized protein</fullName>
    </submittedName>
</protein>
<evidence type="ECO:0000256" key="1">
    <source>
        <dbReference type="SAM" id="MobiDB-lite"/>
    </source>
</evidence>
<dbReference type="Proteomes" id="UP001530293">
    <property type="component" value="Unassembled WGS sequence"/>
</dbReference>
<reference evidence="2 3" key="1">
    <citation type="submission" date="2024-10" db="EMBL/GenBank/DDBJ databases">
        <title>Updated reference genomes for cyclostephanoid diatoms.</title>
        <authorList>
            <person name="Roberts W.R."/>
            <person name="Alverson A.J."/>
        </authorList>
    </citation>
    <scope>NUCLEOTIDE SEQUENCE [LARGE SCALE GENOMIC DNA]</scope>
    <source>
        <strain evidence="2 3">AJA232-27</strain>
    </source>
</reference>
<accession>A0ABD3M6R7</accession>
<keyword evidence="3" id="KW-1185">Reference proteome</keyword>
<proteinExistence type="predicted"/>
<organism evidence="2 3">
    <name type="scientific">Discostella pseudostelligera</name>
    <dbReference type="NCBI Taxonomy" id="259834"/>
    <lineage>
        <taxon>Eukaryota</taxon>
        <taxon>Sar</taxon>
        <taxon>Stramenopiles</taxon>
        <taxon>Ochrophyta</taxon>
        <taxon>Bacillariophyta</taxon>
        <taxon>Coscinodiscophyceae</taxon>
        <taxon>Thalassiosirophycidae</taxon>
        <taxon>Stephanodiscales</taxon>
        <taxon>Stephanodiscaceae</taxon>
        <taxon>Discostella</taxon>
    </lineage>
</organism>
<evidence type="ECO:0000313" key="2">
    <source>
        <dbReference type="EMBL" id="KAL3759679.1"/>
    </source>
</evidence>
<dbReference type="AlphaFoldDB" id="A0ABD3M6R7"/>
<sequence>MHHQPLLLPKLRTALSCLYSNANTSTSLHNRHEAHAFLLSFKSSNHRRKVVSRIQSEKDRKSTSLAHGQGQITLEDDGSNHTIGSIFLSCLALILQSNNSHEMIFAAQTLNHRTRSLKLVESLDLEAEDGLECGVARLALALEEIRIERAQLLKDATAAVVVGNDTNHQLHLEQRNAELGAKSNAICSAWLERYIPMLVNRCGAGGTGGDNVEVGADGSSHASMPARDSGSFCSGGELLAMVLQRHSSTLLSNDANHGNALMNDEAEKREEKIKGTLIMLTLTVAMYVSAFAEYEEEHRQHHSTQQQTVARSPWANAVLSELGSALSITSLRIRYKPATDNLATPTPEPSCPPLIDMLINTLKLIEESAEVYFSWKAQNHQMNIDPSFHTAIHEAHQYAIQRSIAACMKALPETVLLPPGQEDTGHRIPSVDRGCLRAASIELRSVGASSFDDNDDNITIGTGMDKAWRELIDSHRGRQGESQIMRGDASAAQLLECCEAWARYVAVPIHVVNMTVGSLAVGYLHVSRSSTSAHHQEKAQLAAFQYLVSLFESASPSLTQGDILAASLGVATSGNRGKGGGGGSGKNTNTKKKQGNKSKRRQEVRLGQAIAAQDSGQEYDASDAAENELLARRNAACVAAAAVFGISIGHASVLDDDWGLRRAVSSPCTSTHGICSTVAAAANSVLPHLLDLERGDVTRDPKHDWRLELFSAIVAVICRMCASSSREVRVLAYEPLMTMHSTLNSVAAVSLRMEELAVQSICECVLFLANACGYPDGYFDCLSENSDEDIEIERNDIRDVVRTVCSLDNESLGMNGESPSLLILERTISACHSSVREAASSGHLARETAVHILSALAKPLNVLGKSYKHQPSHFRCKILTTTMIALSEVCDQLNASLDLSPLSQIFPLSRLALMGLASLSPMLSSIAELKRTKSASETENELFITLNRFLKSTLQHTLLSSGAIPELMAESTLKSTRYDIKGAMRGAGTCI</sequence>
<feature type="compositionally biased region" description="Basic residues" evidence="1">
    <location>
        <begin position="589"/>
        <end position="602"/>
    </location>
</feature>
<gene>
    <name evidence="2" type="ORF">ACHAWU_009826</name>
</gene>
<name>A0ABD3M6R7_9STRA</name>
<evidence type="ECO:0000313" key="3">
    <source>
        <dbReference type="Proteomes" id="UP001530293"/>
    </source>
</evidence>
<comment type="caution">
    <text evidence="2">The sequence shown here is derived from an EMBL/GenBank/DDBJ whole genome shotgun (WGS) entry which is preliminary data.</text>
</comment>
<dbReference type="EMBL" id="JALLBG020000199">
    <property type="protein sequence ID" value="KAL3759679.1"/>
    <property type="molecule type" value="Genomic_DNA"/>
</dbReference>
<feature type="compositionally biased region" description="Gly residues" evidence="1">
    <location>
        <begin position="576"/>
        <end position="585"/>
    </location>
</feature>